<dbReference type="Proteomes" id="UP000078540">
    <property type="component" value="Unassembled WGS sequence"/>
</dbReference>
<feature type="region of interest" description="Disordered" evidence="1">
    <location>
        <begin position="80"/>
        <end position="100"/>
    </location>
</feature>
<protein>
    <submittedName>
        <fullName evidence="2">Uncharacterized protein</fullName>
    </submittedName>
</protein>
<evidence type="ECO:0000313" key="2">
    <source>
        <dbReference type="EMBL" id="KYM93217.1"/>
    </source>
</evidence>
<dbReference type="AlphaFoldDB" id="A0A195BXA5"/>
<gene>
    <name evidence="2" type="ORF">ALC53_00153</name>
</gene>
<accession>A0A195BXA5</accession>
<sequence length="100" mass="10543">MNKSSDLNGGYVSSKLLPGKKFESLAGQHPGAARSGVLPVSAPSSRLVSVYLYAGTTYVPLEQESGSIAGALSHTLSFSPSIGPERRHEKRLINRTNTGT</sequence>
<organism evidence="2 3">
    <name type="scientific">Atta colombica</name>
    <dbReference type="NCBI Taxonomy" id="520822"/>
    <lineage>
        <taxon>Eukaryota</taxon>
        <taxon>Metazoa</taxon>
        <taxon>Ecdysozoa</taxon>
        <taxon>Arthropoda</taxon>
        <taxon>Hexapoda</taxon>
        <taxon>Insecta</taxon>
        <taxon>Pterygota</taxon>
        <taxon>Neoptera</taxon>
        <taxon>Endopterygota</taxon>
        <taxon>Hymenoptera</taxon>
        <taxon>Apocrita</taxon>
        <taxon>Aculeata</taxon>
        <taxon>Formicoidea</taxon>
        <taxon>Formicidae</taxon>
        <taxon>Myrmicinae</taxon>
        <taxon>Atta</taxon>
    </lineage>
</organism>
<keyword evidence="3" id="KW-1185">Reference proteome</keyword>
<evidence type="ECO:0000256" key="1">
    <source>
        <dbReference type="SAM" id="MobiDB-lite"/>
    </source>
</evidence>
<proteinExistence type="predicted"/>
<dbReference type="EMBL" id="KQ976394">
    <property type="protein sequence ID" value="KYM93217.1"/>
    <property type="molecule type" value="Genomic_DNA"/>
</dbReference>
<evidence type="ECO:0000313" key="3">
    <source>
        <dbReference type="Proteomes" id="UP000078540"/>
    </source>
</evidence>
<name>A0A195BXA5_9HYME</name>
<reference evidence="2 3" key="1">
    <citation type="submission" date="2015-09" db="EMBL/GenBank/DDBJ databases">
        <title>Atta colombica WGS genome.</title>
        <authorList>
            <person name="Nygaard S."/>
            <person name="Hu H."/>
            <person name="Boomsma J."/>
            <person name="Zhang G."/>
        </authorList>
    </citation>
    <scope>NUCLEOTIDE SEQUENCE [LARGE SCALE GENOMIC DNA]</scope>
    <source>
        <strain evidence="2">Treedump-2</strain>
        <tissue evidence="2">Whole body</tissue>
    </source>
</reference>